<keyword evidence="2" id="KW-0812">Transmembrane</keyword>
<feature type="transmembrane region" description="Helical" evidence="2">
    <location>
        <begin position="208"/>
        <end position="227"/>
    </location>
</feature>
<keyword evidence="2" id="KW-0472">Membrane</keyword>
<dbReference type="Pfam" id="PF02517">
    <property type="entry name" value="Rce1-like"/>
    <property type="match status" value="1"/>
</dbReference>
<feature type="transmembrane region" description="Helical" evidence="2">
    <location>
        <begin position="63"/>
        <end position="81"/>
    </location>
</feature>
<feature type="region of interest" description="Disordered" evidence="1">
    <location>
        <begin position="297"/>
        <end position="336"/>
    </location>
</feature>
<feature type="transmembrane region" description="Helical" evidence="2">
    <location>
        <begin position="101"/>
        <end position="128"/>
    </location>
</feature>
<accession>A0ABQ4I571</accession>
<keyword evidence="2" id="KW-1133">Transmembrane helix</keyword>
<protein>
    <recommendedName>
        <fullName evidence="3">CAAX prenyl protease 2/Lysostaphin resistance protein A-like domain-containing protein</fullName>
    </recommendedName>
</protein>
<sequence length="336" mass="34905">MSSSMPSAGIPYHRLTHHISRRRVLLTLLAVLIGTLVAPVPVALIMERLPPDGLPVLGAYSELVLSFAAIACILPTTLLIVRYGERRKIGTLSSVTGRLRWWWLALCLAIAGACIILALCLGTLTAVIAAAGTDTGPSEPRTSTWIGIGPYLTILNYTLTFLVGQVAAEEYVTRGVILQAVGRFFHSPWPAISIQAVIFTALHGIGGGWWGTLGVLTIGVTLGWLTVRTGGLEAALGYHLAQNGLIAVVAVAAGATDSTTNATAAPWPLAVGMAATVTTYALATSLAARALGITAPRHTSHSPDHLSTPTAAGGAPLGPEAASTTNTDASQRYADH</sequence>
<evidence type="ECO:0000256" key="1">
    <source>
        <dbReference type="SAM" id="MobiDB-lite"/>
    </source>
</evidence>
<dbReference type="EMBL" id="BOOZ01000072">
    <property type="protein sequence ID" value="GIJ13030.1"/>
    <property type="molecule type" value="Genomic_DNA"/>
</dbReference>
<evidence type="ECO:0000256" key="2">
    <source>
        <dbReference type="SAM" id="Phobius"/>
    </source>
</evidence>
<evidence type="ECO:0000313" key="5">
    <source>
        <dbReference type="Proteomes" id="UP000647017"/>
    </source>
</evidence>
<gene>
    <name evidence="4" type="ORF">Van01_62440</name>
</gene>
<keyword evidence="5" id="KW-1185">Reference proteome</keyword>
<comment type="caution">
    <text evidence="4">The sequence shown here is derived from an EMBL/GenBank/DDBJ whole genome shotgun (WGS) entry which is preliminary data.</text>
</comment>
<evidence type="ECO:0000313" key="4">
    <source>
        <dbReference type="EMBL" id="GIJ13030.1"/>
    </source>
</evidence>
<dbReference type="InterPro" id="IPR003675">
    <property type="entry name" value="Rce1/LyrA-like_dom"/>
</dbReference>
<dbReference type="RefSeq" id="WP_204015273.1">
    <property type="nucleotide sequence ID" value="NZ_BOOZ01000072.1"/>
</dbReference>
<feature type="transmembrane region" description="Helical" evidence="2">
    <location>
        <begin position="234"/>
        <end position="255"/>
    </location>
</feature>
<evidence type="ECO:0000259" key="3">
    <source>
        <dbReference type="Pfam" id="PF02517"/>
    </source>
</evidence>
<feature type="transmembrane region" description="Helical" evidence="2">
    <location>
        <begin position="267"/>
        <end position="288"/>
    </location>
</feature>
<feature type="domain" description="CAAX prenyl protease 2/Lysostaphin resistance protein A-like" evidence="3">
    <location>
        <begin position="157"/>
        <end position="244"/>
    </location>
</feature>
<organism evidence="4 5">
    <name type="scientific">Micromonospora andamanensis</name>
    <dbReference type="NCBI Taxonomy" id="1287068"/>
    <lineage>
        <taxon>Bacteria</taxon>
        <taxon>Bacillati</taxon>
        <taxon>Actinomycetota</taxon>
        <taxon>Actinomycetes</taxon>
        <taxon>Micromonosporales</taxon>
        <taxon>Micromonosporaceae</taxon>
        <taxon>Micromonospora</taxon>
    </lineage>
</organism>
<name>A0ABQ4I571_9ACTN</name>
<feature type="transmembrane region" description="Helical" evidence="2">
    <location>
        <begin position="148"/>
        <end position="168"/>
    </location>
</feature>
<proteinExistence type="predicted"/>
<feature type="transmembrane region" description="Helical" evidence="2">
    <location>
        <begin position="180"/>
        <end position="202"/>
    </location>
</feature>
<feature type="compositionally biased region" description="Low complexity" evidence="1">
    <location>
        <begin position="309"/>
        <end position="322"/>
    </location>
</feature>
<dbReference type="Proteomes" id="UP000647017">
    <property type="component" value="Unassembled WGS sequence"/>
</dbReference>
<reference evidence="4 5" key="1">
    <citation type="submission" date="2021-01" db="EMBL/GenBank/DDBJ databases">
        <title>Whole genome shotgun sequence of Verrucosispora andamanensis NBRC 109075.</title>
        <authorList>
            <person name="Komaki H."/>
            <person name="Tamura T."/>
        </authorList>
    </citation>
    <scope>NUCLEOTIDE SEQUENCE [LARGE SCALE GENOMIC DNA]</scope>
    <source>
        <strain evidence="4 5">NBRC 109075</strain>
    </source>
</reference>